<organism evidence="3 4">
    <name type="scientific">Batillaria attramentaria</name>
    <dbReference type="NCBI Taxonomy" id="370345"/>
    <lineage>
        <taxon>Eukaryota</taxon>
        <taxon>Metazoa</taxon>
        <taxon>Spiralia</taxon>
        <taxon>Lophotrochozoa</taxon>
        <taxon>Mollusca</taxon>
        <taxon>Gastropoda</taxon>
        <taxon>Caenogastropoda</taxon>
        <taxon>Sorbeoconcha</taxon>
        <taxon>Cerithioidea</taxon>
        <taxon>Batillariidae</taxon>
        <taxon>Batillaria</taxon>
    </lineage>
</organism>
<keyword evidence="2" id="KW-0472">Membrane</keyword>
<sequence length="231" mass="25527">MNGCEGNIYCRIVLTVGILLQTVVLADSLPTWKTQLVHFRRWSGTYEYQNAAHKCTLVVHSVQYDNDGGASVSFKTDEIAIDMNAFSSDNVTVLFTKEAQDFNHPHFPGSQDLEFEVKLVTGKLSSFAGTITKPENAGYGSIRFSPEGSNRGTPKNYTRSSSLSIGLAVGISLFMLIVCIVIGIVILRWAIRKGYLRHVAMSYKNFRNPQDTPVSFDSQPTDGQVEGNVHI</sequence>
<comment type="caution">
    <text evidence="3">The sequence shown here is derived from an EMBL/GenBank/DDBJ whole genome shotgun (WGS) entry which is preliminary data.</text>
</comment>
<evidence type="ECO:0000313" key="4">
    <source>
        <dbReference type="Proteomes" id="UP001519460"/>
    </source>
</evidence>
<evidence type="ECO:0000313" key="3">
    <source>
        <dbReference type="EMBL" id="KAK7480461.1"/>
    </source>
</evidence>
<dbReference type="AlphaFoldDB" id="A0ABD0K0C3"/>
<dbReference type="EMBL" id="JACVVK020000281">
    <property type="protein sequence ID" value="KAK7480461.1"/>
    <property type="molecule type" value="Genomic_DNA"/>
</dbReference>
<name>A0ABD0K0C3_9CAEN</name>
<accession>A0ABD0K0C3</accession>
<evidence type="ECO:0000256" key="1">
    <source>
        <dbReference type="SAM" id="MobiDB-lite"/>
    </source>
</evidence>
<gene>
    <name evidence="3" type="ORF">BaRGS_00028278</name>
</gene>
<protein>
    <submittedName>
        <fullName evidence="3">Uncharacterized protein</fullName>
    </submittedName>
</protein>
<feature type="compositionally biased region" description="Polar residues" evidence="1">
    <location>
        <begin position="211"/>
        <end position="222"/>
    </location>
</feature>
<proteinExistence type="predicted"/>
<evidence type="ECO:0000256" key="2">
    <source>
        <dbReference type="SAM" id="Phobius"/>
    </source>
</evidence>
<feature type="transmembrane region" description="Helical" evidence="2">
    <location>
        <begin position="165"/>
        <end position="191"/>
    </location>
</feature>
<keyword evidence="2" id="KW-0812">Transmembrane</keyword>
<feature type="region of interest" description="Disordered" evidence="1">
    <location>
        <begin position="211"/>
        <end position="231"/>
    </location>
</feature>
<keyword evidence="2" id="KW-1133">Transmembrane helix</keyword>
<keyword evidence="4" id="KW-1185">Reference proteome</keyword>
<dbReference type="Proteomes" id="UP001519460">
    <property type="component" value="Unassembled WGS sequence"/>
</dbReference>
<reference evidence="3 4" key="1">
    <citation type="journal article" date="2023" name="Sci. Data">
        <title>Genome assembly of the Korean intertidal mud-creeper Batillaria attramentaria.</title>
        <authorList>
            <person name="Patra A.K."/>
            <person name="Ho P.T."/>
            <person name="Jun S."/>
            <person name="Lee S.J."/>
            <person name="Kim Y."/>
            <person name="Won Y.J."/>
        </authorList>
    </citation>
    <scope>NUCLEOTIDE SEQUENCE [LARGE SCALE GENOMIC DNA]</scope>
    <source>
        <strain evidence="3">Wonlab-2016</strain>
    </source>
</reference>